<proteinExistence type="predicted"/>
<dbReference type="PANTHER" id="PTHR36777:SF2">
    <property type="entry name" value="EXPRESSED PROTEIN"/>
    <property type="match status" value="1"/>
</dbReference>
<dbReference type="AlphaFoldDB" id="A0A9P0YZ68"/>
<comment type="caution">
    <text evidence="2">The sequence shown here is derived from an EMBL/GenBank/DDBJ whole genome shotgun (WGS) entry which is preliminary data.</text>
</comment>
<gene>
    <name evidence="2" type="ORF">CEURO_LOCUS7698</name>
</gene>
<keyword evidence="1" id="KW-0812">Transmembrane</keyword>
<feature type="transmembrane region" description="Helical" evidence="1">
    <location>
        <begin position="120"/>
        <end position="138"/>
    </location>
</feature>
<reference evidence="2" key="1">
    <citation type="submission" date="2022-07" db="EMBL/GenBank/DDBJ databases">
        <authorList>
            <person name="Macas J."/>
            <person name="Novak P."/>
            <person name="Neumann P."/>
        </authorList>
    </citation>
    <scope>NUCLEOTIDE SEQUENCE</scope>
</reference>
<evidence type="ECO:0000313" key="2">
    <source>
        <dbReference type="EMBL" id="CAH9081039.1"/>
    </source>
</evidence>
<evidence type="ECO:0000313" key="3">
    <source>
        <dbReference type="Proteomes" id="UP001152484"/>
    </source>
</evidence>
<dbReference type="OrthoDB" id="534175at2759"/>
<organism evidence="2 3">
    <name type="scientific">Cuscuta europaea</name>
    <name type="common">European dodder</name>
    <dbReference type="NCBI Taxonomy" id="41803"/>
    <lineage>
        <taxon>Eukaryota</taxon>
        <taxon>Viridiplantae</taxon>
        <taxon>Streptophyta</taxon>
        <taxon>Embryophyta</taxon>
        <taxon>Tracheophyta</taxon>
        <taxon>Spermatophyta</taxon>
        <taxon>Magnoliopsida</taxon>
        <taxon>eudicotyledons</taxon>
        <taxon>Gunneridae</taxon>
        <taxon>Pentapetalae</taxon>
        <taxon>asterids</taxon>
        <taxon>lamiids</taxon>
        <taxon>Solanales</taxon>
        <taxon>Convolvulaceae</taxon>
        <taxon>Cuscuteae</taxon>
        <taxon>Cuscuta</taxon>
        <taxon>Cuscuta subgen. Cuscuta</taxon>
    </lineage>
</organism>
<evidence type="ECO:0000256" key="1">
    <source>
        <dbReference type="SAM" id="Phobius"/>
    </source>
</evidence>
<accession>A0A9P0YZ68</accession>
<dbReference type="PANTHER" id="PTHR36777">
    <property type="entry name" value="EXPRESSED PROTEIN"/>
    <property type="match status" value="1"/>
</dbReference>
<dbReference type="EMBL" id="CAMAPE010000014">
    <property type="protein sequence ID" value="CAH9081039.1"/>
    <property type="molecule type" value="Genomic_DNA"/>
</dbReference>
<keyword evidence="1" id="KW-0472">Membrane</keyword>
<dbReference type="Proteomes" id="UP001152484">
    <property type="component" value="Unassembled WGS sequence"/>
</dbReference>
<name>A0A9P0YZ68_CUSEU</name>
<keyword evidence="1" id="KW-1133">Transmembrane helix</keyword>
<sequence length="168" mass="18660">MASLPSSHTGYRFQAFPNLHSSQFLAPHTRLKLKKAELVALPLVRFSNLRIRRIHPRPFICTAQSNFLKVVQTVWNVGKNGIEAGTNMVPDPIPRPIAKVSVALVAVSLASFVLKSFLSTVFFGLAVMGVLYFTFLALTKDEGPIADGEVKSTEDSLEEARRIMEKYK</sequence>
<keyword evidence="3" id="KW-1185">Reference proteome</keyword>
<protein>
    <submittedName>
        <fullName evidence="2">Uncharacterized protein</fullName>
    </submittedName>
</protein>